<dbReference type="PANTHER" id="PTHR11558">
    <property type="entry name" value="SPERMIDINE/SPERMINE SYNTHASE"/>
    <property type="match status" value="1"/>
</dbReference>
<dbReference type="InterPro" id="IPR001045">
    <property type="entry name" value="Spermi_synthase"/>
</dbReference>
<dbReference type="PANTHER" id="PTHR11558:SF11">
    <property type="entry name" value="SPERMIDINE SYNTHASE"/>
    <property type="match status" value="1"/>
</dbReference>
<dbReference type="SUPFAM" id="SSF53335">
    <property type="entry name" value="S-adenosyl-L-methionine-dependent methyltransferases"/>
    <property type="match status" value="1"/>
</dbReference>
<feature type="active site" description="Proton acceptor" evidence="3">
    <location>
        <position position="141"/>
    </location>
</feature>
<dbReference type="PROSITE" id="PS01330">
    <property type="entry name" value="PABS_1"/>
    <property type="match status" value="1"/>
</dbReference>
<dbReference type="CDD" id="cd02440">
    <property type="entry name" value="AdoMet_MTases"/>
    <property type="match status" value="1"/>
</dbReference>
<dbReference type="STRING" id="109895.A0A507EEX9"/>
<evidence type="ECO:0000313" key="7">
    <source>
        <dbReference type="Proteomes" id="UP000318582"/>
    </source>
</evidence>
<keyword evidence="7" id="KW-1185">Reference proteome</keyword>
<dbReference type="NCBIfam" id="TIGR00417">
    <property type="entry name" value="speE"/>
    <property type="match status" value="1"/>
</dbReference>
<proteinExistence type="inferred from homology"/>
<dbReference type="InterPro" id="IPR035246">
    <property type="entry name" value="Spermidine_synt_N"/>
</dbReference>
<organism evidence="6 7">
    <name type="scientific">Powellomyces hirtus</name>
    <dbReference type="NCBI Taxonomy" id="109895"/>
    <lineage>
        <taxon>Eukaryota</taxon>
        <taxon>Fungi</taxon>
        <taxon>Fungi incertae sedis</taxon>
        <taxon>Chytridiomycota</taxon>
        <taxon>Chytridiomycota incertae sedis</taxon>
        <taxon>Chytridiomycetes</taxon>
        <taxon>Spizellomycetales</taxon>
        <taxon>Powellomycetaceae</taxon>
        <taxon>Powellomyces</taxon>
    </lineage>
</organism>
<dbReference type="EMBL" id="QEAQ01000005">
    <property type="protein sequence ID" value="TPX61955.1"/>
    <property type="molecule type" value="Genomic_DNA"/>
</dbReference>
<accession>A0A507EEX9</accession>
<keyword evidence="3" id="KW-0620">Polyamine biosynthesis</keyword>
<dbReference type="Gene3D" id="3.40.50.150">
    <property type="entry name" value="Vaccinia Virus protein VP39"/>
    <property type="match status" value="1"/>
</dbReference>
<dbReference type="Pfam" id="PF17284">
    <property type="entry name" value="Spermine_synt_N"/>
    <property type="match status" value="1"/>
</dbReference>
<evidence type="ECO:0000256" key="2">
    <source>
        <dbReference type="ARBA" id="ARBA00022679"/>
    </source>
</evidence>
<keyword evidence="2 3" id="KW-0808">Transferase</keyword>
<dbReference type="GO" id="GO:0004766">
    <property type="term" value="F:spermidine synthase activity"/>
    <property type="evidence" value="ECO:0007669"/>
    <property type="project" value="TreeGrafter"/>
</dbReference>
<evidence type="ECO:0000256" key="3">
    <source>
        <dbReference type="PROSITE-ProRule" id="PRU00354"/>
    </source>
</evidence>
<protein>
    <submittedName>
        <fullName evidence="6">Spermidine synthase</fullName>
    </submittedName>
</protein>
<evidence type="ECO:0000259" key="5">
    <source>
        <dbReference type="PROSITE" id="PS51006"/>
    </source>
</evidence>
<dbReference type="GO" id="GO:0005829">
    <property type="term" value="C:cytosol"/>
    <property type="evidence" value="ECO:0007669"/>
    <property type="project" value="TreeGrafter"/>
</dbReference>
<dbReference type="HAMAP" id="MF_00198">
    <property type="entry name" value="Spermidine_synth"/>
    <property type="match status" value="1"/>
</dbReference>
<comment type="similarity">
    <text evidence="1 4">Belongs to the spermidine/spermine synthase family.</text>
</comment>
<gene>
    <name evidence="6" type="primary">SPE3</name>
    <name evidence="6" type="ORF">PhCBS80983_g00815</name>
</gene>
<dbReference type="InterPro" id="IPR029063">
    <property type="entry name" value="SAM-dependent_MTases_sf"/>
</dbReference>
<feature type="domain" description="PABS" evidence="5">
    <location>
        <begin position="1"/>
        <end position="221"/>
    </location>
</feature>
<comment type="caution">
    <text evidence="6">The sequence shown here is derived from an EMBL/GenBank/DDBJ whole genome shotgun (WGS) entry which is preliminary data.</text>
</comment>
<reference evidence="6 7" key="1">
    <citation type="journal article" date="2019" name="Sci. Rep.">
        <title>Comparative genomics of chytrid fungi reveal insights into the obligate biotrophic and pathogenic lifestyle of Synchytrium endobioticum.</title>
        <authorList>
            <person name="van de Vossenberg B.T.L.H."/>
            <person name="Warris S."/>
            <person name="Nguyen H.D.T."/>
            <person name="van Gent-Pelzer M.P.E."/>
            <person name="Joly D.L."/>
            <person name="van de Geest H.C."/>
            <person name="Bonants P.J.M."/>
            <person name="Smith D.S."/>
            <person name="Levesque C.A."/>
            <person name="van der Lee T.A.J."/>
        </authorList>
    </citation>
    <scope>NUCLEOTIDE SEQUENCE [LARGE SCALE GENOMIC DNA]</scope>
    <source>
        <strain evidence="6 7">CBS 809.83</strain>
    </source>
</reference>
<sequence>MTLQVKEILHQEKSKYQDVLVFQSTNHGNVLVLDGVIQATERDEFAYQEMIAHLPLNSHPNPKKVLVIGGGDGGVLREIVKHDCVEEVTLVEIDEAVPRVSKKFLPAMAVGFQHPKVKLHIGDGFEYLKSNESSYDVIITDSSDPVGPAESLFGITFYDLMRKALLPEGIICTQGECQWLHLQLIKEVLDHSKKIFPVVDYAWASVPTYPCGQIGFVLCGNTPGRNLRVPTRRFSAEFEASKLRYYNAEVHKASFVLPQFTKAALGL</sequence>
<dbReference type="Gene3D" id="2.30.140.10">
    <property type="entry name" value="Spermidine synthase, tetramerisation domain"/>
    <property type="match status" value="1"/>
</dbReference>
<dbReference type="InterPro" id="IPR030374">
    <property type="entry name" value="PABS"/>
</dbReference>
<name>A0A507EEX9_9FUNG</name>
<dbReference type="InterPro" id="IPR037163">
    <property type="entry name" value="Spermidine_synt_N_sf"/>
</dbReference>
<evidence type="ECO:0000313" key="6">
    <source>
        <dbReference type="EMBL" id="TPX61955.1"/>
    </source>
</evidence>
<dbReference type="Proteomes" id="UP000318582">
    <property type="component" value="Unassembled WGS sequence"/>
</dbReference>
<dbReference type="AlphaFoldDB" id="A0A507EEX9"/>
<dbReference type="Pfam" id="PF01564">
    <property type="entry name" value="Spermine_synth"/>
    <property type="match status" value="1"/>
</dbReference>
<evidence type="ECO:0000256" key="4">
    <source>
        <dbReference type="RuleBase" id="RU003836"/>
    </source>
</evidence>
<evidence type="ECO:0000256" key="1">
    <source>
        <dbReference type="ARBA" id="ARBA00007867"/>
    </source>
</evidence>
<dbReference type="FunFam" id="3.40.50.150:FF:000013">
    <property type="entry name" value="Spermidine synthase"/>
    <property type="match status" value="1"/>
</dbReference>
<dbReference type="GO" id="GO:0008295">
    <property type="term" value="P:spermidine biosynthetic process"/>
    <property type="evidence" value="ECO:0007669"/>
    <property type="project" value="TreeGrafter"/>
</dbReference>
<dbReference type="PROSITE" id="PS51006">
    <property type="entry name" value="PABS_2"/>
    <property type="match status" value="1"/>
</dbReference>
<dbReference type="NCBIfam" id="NF002010">
    <property type="entry name" value="PRK00811.1"/>
    <property type="match status" value="1"/>
</dbReference>
<dbReference type="InterPro" id="IPR030373">
    <property type="entry name" value="PABS_CS"/>
</dbReference>